<dbReference type="GO" id="GO:0006355">
    <property type="term" value="P:regulation of DNA-templated transcription"/>
    <property type="evidence" value="ECO:0007669"/>
    <property type="project" value="InterPro"/>
</dbReference>
<evidence type="ECO:0000256" key="1">
    <source>
        <dbReference type="ARBA" id="ARBA00023015"/>
    </source>
</evidence>
<dbReference type="Proteomes" id="UP000243002">
    <property type="component" value="Unassembled WGS sequence"/>
</dbReference>
<name>A0A2P7MYC6_9CYAN</name>
<dbReference type="PANTHER" id="PTHR44688">
    <property type="entry name" value="DNA-BINDING TRANSCRIPTIONAL ACTIVATOR DEVR_DOSR"/>
    <property type="match status" value="1"/>
</dbReference>
<evidence type="ECO:0000313" key="5">
    <source>
        <dbReference type="EMBL" id="PSJ06239.1"/>
    </source>
</evidence>
<dbReference type="EMBL" id="PXXO01000004">
    <property type="protein sequence ID" value="PSJ06239.1"/>
    <property type="molecule type" value="Genomic_DNA"/>
</dbReference>
<dbReference type="CDD" id="cd06170">
    <property type="entry name" value="LuxR_C_like"/>
    <property type="match status" value="1"/>
</dbReference>
<proteinExistence type="predicted"/>
<dbReference type="GO" id="GO:0003677">
    <property type="term" value="F:DNA binding"/>
    <property type="evidence" value="ECO:0007669"/>
    <property type="project" value="UniProtKB-KW"/>
</dbReference>
<evidence type="ECO:0000256" key="2">
    <source>
        <dbReference type="ARBA" id="ARBA00023125"/>
    </source>
</evidence>
<dbReference type="InterPro" id="IPR016032">
    <property type="entry name" value="Sig_transdc_resp-reg_C-effctor"/>
</dbReference>
<feature type="domain" description="HTH luxR-type" evidence="4">
    <location>
        <begin position="161"/>
        <end position="226"/>
    </location>
</feature>
<dbReference type="PRINTS" id="PR00038">
    <property type="entry name" value="HTHLUXR"/>
</dbReference>
<dbReference type="InterPro" id="IPR011006">
    <property type="entry name" value="CheY-like_superfamily"/>
</dbReference>
<comment type="caution">
    <text evidence="5">The sequence shown here is derived from an EMBL/GenBank/DDBJ whole genome shotgun (WGS) entry which is preliminary data.</text>
</comment>
<dbReference type="Pfam" id="PF00196">
    <property type="entry name" value="GerE"/>
    <property type="match status" value="1"/>
</dbReference>
<keyword evidence="6" id="KW-1185">Reference proteome</keyword>
<dbReference type="RefSeq" id="WP_106502273.1">
    <property type="nucleotide sequence ID" value="NZ_PXXO01000004.1"/>
</dbReference>
<accession>A0A2P7MYC6</accession>
<keyword evidence="3" id="KW-0804">Transcription</keyword>
<sequence length="233" mass="25455">MDFTPKLEQIRRNTNQINNLLRDARLVACLGNRALLSFFVGGLIGQEHLVGAATCEAAGLELVERHRPSMVFLSDTLEQGSGISLLLQIKQRWPGLHTLLLITQEHRQSEIQAAIEAGCDGLLVESRIGLGSAMAALHAISGGGVYVDRSLTELFRRGPGEGGPLEPLTGRELQVLSLVAEGDTNIEIGERLFISADTAKTHLRSLCRKLQARDRTHAAVLGLRWGLIDWPQE</sequence>
<reference evidence="5 6" key="1">
    <citation type="journal article" date="2018" name="Environ. Microbiol.">
        <title>Ecological and genomic features of two widespread freshwater picocyanobacteria.</title>
        <authorList>
            <person name="Cabello-Yeves P.J."/>
            <person name="Picazo A."/>
            <person name="Camacho A."/>
            <person name="Callieri C."/>
            <person name="Rosselli R."/>
            <person name="Roda-Garcia J.J."/>
            <person name="Coutinho F.H."/>
            <person name="Rodriguez-Valera F."/>
        </authorList>
    </citation>
    <scope>NUCLEOTIDE SEQUENCE [LARGE SCALE GENOMIC DNA]</scope>
    <source>
        <strain evidence="5 6">Tous</strain>
    </source>
</reference>
<gene>
    <name evidence="5" type="ORF">C7K55_04715</name>
</gene>
<dbReference type="Gene3D" id="3.40.50.2300">
    <property type="match status" value="1"/>
</dbReference>
<organism evidence="5 6">
    <name type="scientific">Cyanobium usitatum str. Tous</name>
    <dbReference type="NCBI Taxonomy" id="2116684"/>
    <lineage>
        <taxon>Bacteria</taxon>
        <taxon>Bacillati</taxon>
        <taxon>Cyanobacteriota</taxon>
        <taxon>Cyanophyceae</taxon>
        <taxon>Synechococcales</taxon>
        <taxon>Prochlorococcaceae</taxon>
        <taxon>Cyanobium</taxon>
    </lineage>
</organism>
<evidence type="ECO:0000313" key="6">
    <source>
        <dbReference type="Proteomes" id="UP000243002"/>
    </source>
</evidence>
<dbReference type="SUPFAM" id="SSF46894">
    <property type="entry name" value="C-terminal effector domain of the bipartite response regulators"/>
    <property type="match status" value="1"/>
</dbReference>
<dbReference type="SMART" id="SM00421">
    <property type="entry name" value="HTH_LUXR"/>
    <property type="match status" value="1"/>
</dbReference>
<dbReference type="SUPFAM" id="SSF52172">
    <property type="entry name" value="CheY-like"/>
    <property type="match status" value="1"/>
</dbReference>
<evidence type="ECO:0000259" key="4">
    <source>
        <dbReference type="PROSITE" id="PS50043"/>
    </source>
</evidence>
<evidence type="ECO:0000256" key="3">
    <source>
        <dbReference type="ARBA" id="ARBA00023163"/>
    </source>
</evidence>
<dbReference type="PROSITE" id="PS50043">
    <property type="entry name" value="HTH_LUXR_2"/>
    <property type="match status" value="1"/>
</dbReference>
<keyword evidence="2 5" id="KW-0238">DNA-binding</keyword>
<dbReference type="InterPro" id="IPR000792">
    <property type="entry name" value="Tscrpt_reg_LuxR_C"/>
</dbReference>
<dbReference type="OrthoDB" id="570944at2"/>
<protein>
    <submittedName>
        <fullName evidence="5">DNA-binding response regulator</fullName>
    </submittedName>
</protein>
<keyword evidence="1" id="KW-0805">Transcription regulation</keyword>
<dbReference type="PANTHER" id="PTHR44688:SF16">
    <property type="entry name" value="DNA-BINDING TRANSCRIPTIONAL ACTIVATOR DEVR_DOSR"/>
    <property type="match status" value="1"/>
</dbReference>
<dbReference type="AlphaFoldDB" id="A0A2P7MYC6"/>